<evidence type="ECO:0000313" key="2">
    <source>
        <dbReference type="Proteomes" id="UP000549913"/>
    </source>
</evidence>
<accession>A0A852SAC4</accession>
<dbReference type="InterPro" id="IPR015943">
    <property type="entry name" value="WD40/YVTN_repeat-like_dom_sf"/>
</dbReference>
<dbReference type="PANTHER" id="PTHR40274:SF3">
    <property type="entry name" value="VIRGINIAMYCIN B LYASE"/>
    <property type="match status" value="1"/>
</dbReference>
<dbReference type="AlphaFoldDB" id="A0A852SAC4"/>
<keyword evidence="2" id="KW-1185">Reference proteome</keyword>
<name>A0A852SAC4_9MICO</name>
<keyword evidence="1" id="KW-0456">Lyase</keyword>
<dbReference type="EMBL" id="JACCBM010000001">
    <property type="protein sequence ID" value="NYD69322.1"/>
    <property type="molecule type" value="Genomic_DNA"/>
</dbReference>
<dbReference type="Gene3D" id="2.130.10.10">
    <property type="entry name" value="YVTN repeat-like/Quinoprotein amine dehydrogenase"/>
    <property type="match status" value="1"/>
</dbReference>
<dbReference type="SUPFAM" id="SSF63829">
    <property type="entry name" value="Calcium-dependent phosphotriesterase"/>
    <property type="match status" value="1"/>
</dbReference>
<evidence type="ECO:0000313" key="1">
    <source>
        <dbReference type="EMBL" id="NYD69322.1"/>
    </source>
</evidence>
<sequence>MSSLAVHPIDPADGGPYSVAVTSDGAVWCSLVHAGAVLRRDPDGSVVVLWLGDSSQPAQVAAAGSDSVLVADMAANAVLLVGPTGVLRRTDAPSPGAQPYGVTSLHDGTAWFTEMGNDSLGRIGILGGVAEFATGTLDGVVSMVAASGDSLWFTANQANVVGYVRGADAVPALFPLPTSEAGPVGIVVGDDGAAWFTEILAGQIGRVDRAGRVVEHPLPDRHSKPHAIVRDARPDGGCWFTLWGSNELGHVTLDGSFSFVSLAETGHEEPHGLAVGADGTVWVAMETGALVAVTP</sequence>
<organism evidence="1 2">
    <name type="scientific">Herbiconiux flava</name>
    <dbReference type="NCBI Taxonomy" id="881268"/>
    <lineage>
        <taxon>Bacteria</taxon>
        <taxon>Bacillati</taxon>
        <taxon>Actinomycetota</taxon>
        <taxon>Actinomycetes</taxon>
        <taxon>Micrococcales</taxon>
        <taxon>Microbacteriaceae</taxon>
        <taxon>Herbiconiux</taxon>
    </lineage>
</organism>
<dbReference type="PANTHER" id="PTHR40274">
    <property type="entry name" value="VIRGINIAMYCIN B LYASE"/>
    <property type="match status" value="1"/>
</dbReference>
<gene>
    <name evidence="1" type="ORF">BJ984_000480</name>
</gene>
<reference evidence="1 2" key="1">
    <citation type="submission" date="2020-07" db="EMBL/GenBank/DDBJ databases">
        <title>Sequencing the genomes of 1000 actinobacteria strains.</title>
        <authorList>
            <person name="Klenk H.-P."/>
        </authorList>
    </citation>
    <scope>NUCLEOTIDE SEQUENCE [LARGE SCALE GENOMIC DNA]</scope>
    <source>
        <strain evidence="1 2">DSM 26474</strain>
    </source>
</reference>
<dbReference type="Proteomes" id="UP000549913">
    <property type="component" value="Unassembled WGS sequence"/>
</dbReference>
<dbReference type="Pfam" id="PF24684">
    <property type="entry name" value="Vgb_lyase"/>
    <property type="match status" value="1"/>
</dbReference>
<dbReference type="InterPro" id="IPR051344">
    <property type="entry name" value="Vgb"/>
</dbReference>
<dbReference type="GO" id="GO:0016829">
    <property type="term" value="F:lyase activity"/>
    <property type="evidence" value="ECO:0007669"/>
    <property type="project" value="UniProtKB-KW"/>
</dbReference>
<protein>
    <submittedName>
        <fullName evidence="1">Virginiamycin B lyase</fullName>
        <ecNumber evidence="1">4.2.99.-</ecNumber>
    </submittedName>
</protein>
<proteinExistence type="predicted"/>
<comment type="caution">
    <text evidence="1">The sequence shown here is derived from an EMBL/GenBank/DDBJ whole genome shotgun (WGS) entry which is preliminary data.</text>
</comment>
<dbReference type="EC" id="4.2.99.-" evidence="1"/>
<dbReference type="RefSeq" id="WP_179546677.1">
    <property type="nucleotide sequence ID" value="NZ_BSEW01000001.1"/>
</dbReference>
<dbReference type="GO" id="GO:0030288">
    <property type="term" value="C:outer membrane-bounded periplasmic space"/>
    <property type="evidence" value="ECO:0007669"/>
    <property type="project" value="TreeGrafter"/>
</dbReference>